<reference evidence="1" key="1">
    <citation type="journal article" date="2025" name="Int. J. Syst. Evol. Microbiol.">
        <title>Streptomyces citrinus sp. nov., with yellow diffusible pigment.</title>
        <authorList>
            <person name="He Y."/>
            <person name="Yang E."/>
            <person name="Xu J."/>
            <person name="Sun Y."/>
            <person name="Sun L."/>
        </authorList>
    </citation>
    <scope>NUCLEOTIDE SEQUENCE</scope>
    <source>
        <strain evidence="1">Q6</strain>
    </source>
</reference>
<keyword evidence="2" id="KW-1185">Reference proteome</keyword>
<name>A0ACD5AAG3_9ACTN</name>
<dbReference type="EMBL" id="CP146022">
    <property type="protein sequence ID" value="WWQ64053.1"/>
    <property type="molecule type" value="Genomic_DNA"/>
</dbReference>
<evidence type="ECO:0000313" key="2">
    <source>
        <dbReference type="Proteomes" id="UP001432251"/>
    </source>
</evidence>
<sequence length="259" mass="27277">MTVRPSRSLRVLAVLAAVSAVAATATACGADASDDGHPDHRSFALRGTTLTVDSDDSALELVPGDGDRVKVTRWFEGSTVIGGDPKVTWDWQDDEDRLTLRLHCSGVIADCSARHRVEVPRGTAVVVRNGDGSVRASGFEKGLDITTSDGSVRVDDIKGPLRLSGQDGSLNATGIDSRRVTVRTQDGSAHIALRTVPDRVDAVSEDGSLTLAVPGSATYRVTTDTDDGGVDVSVPRDAHSDHRISARAQNGKVTLRTAN</sequence>
<accession>A0ACD5AAG3</accession>
<evidence type="ECO:0000313" key="1">
    <source>
        <dbReference type="EMBL" id="WWQ64053.1"/>
    </source>
</evidence>
<protein>
    <submittedName>
        <fullName evidence="1">DUF4097 family beta strand repeat-containing protein</fullName>
    </submittedName>
</protein>
<dbReference type="Proteomes" id="UP001432251">
    <property type="component" value="Chromosome"/>
</dbReference>
<organism evidence="1 2">
    <name type="scientific">Streptomyces citrinus</name>
    <dbReference type="NCBI Taxonomy" id="3118173"/>
    <lineage>
        <taxon>Bacteria</taxon>
        <taxon>Bacillati</taxon>
        <taxon>Actinomycetota</taxon>
        <taxon>Actinomycetes</taxon>
        <taxon>Kitasatosporales</taxon>
        <taxon>Streptomycetaceae</taxon>
        <taxon>Streptomyces</taxon>
    </lineage>
</organism>
<gene>
    <name evidence="1" type="ORF">V2W30_12340</name>
</gene>
<proteinExistence type="predicted"/>